<dbReference type="Proteomes" id="UP000886111">
    <property type="component" value="Unassembled WGS sequence"/>
</dbReference>
<dbReference type="SUPFAM" id="SSF55729">
    <property type="entry name" value="Acyl-CoA N-acyltransferases (Nat)"/>
    <property type="match status" value="1"/>
</dbReference>
<feature type="non-terminal residue" evidence="2">
    <location>
        <position position="1"/>
    </location>
</feature>
<protein>
    <submittedName>
        <fullName evidence="2">GNAT family N-acetyltransferase</fullName>
    </submittedName>
</protein>
<gene>
    <name evidence="2" type="ORF">ENL21_04815</name>
</gene>
<proteinExistence type="predicted"/>
<evidence type="ECO:0000259" key="1">
    <source>
        <dbReference type="Pfam" id="PF13480"/>
    </source>
</evidence>
<name>A0A7V5H3B1_CALAY</name>
<dbReference type="EMBL" id="DRTD01000357">
    <property type="protein sequence ID" value="HHE55081.1"/>
    <property type="molecule type" value="Genomic_DNA"/>
</dbReference>
<reference evidence="2" key="1">
    <citation type="journal article" date="2020" name="mSystems">
        <title>Genome- and Community-Level Interaction Insights into Carbon Utilization and Element Cycling Functions of Hydrothermarchaeota in Hydrothermal Sediment.</title>
        <authorList>
            <person name="Zhou Z."/>
            <person name="Liu Y."/>
            <person name="Xu W."/>
            <person name="Pan J."/>
            <person name="Luo Z.H."/>
            <person name="Li M."/>
        </authorList>
    </citation>
    <scope>NUCLEOTIDE SEQUENCE [LARGE SCALE GENOMIC DNA]</scope>
    <source>
        <strain evidence="2">HyVt-76</strain>
    </source>
</reference>
<dbReference type="AlphaFoldDB" id="A0A7V5H3B1"/>
<comment type="caution">
    <text evidence="2">The sequence shown here is derived from an EMBL/GenBank/DDBJ whole genome shotgun (WGS) entry which is preliminary data.</text>
</comment>
<dbReference type="Pfam" id="PF13480">
    <property type="entry name" value="Acetyltransf_6"/>
    <property type="match status" value="1"/>
</dbReference>
<dbReference type="Gene3D" id="3.40.630.30">
    <property type="match status" value="1"/>
</dbReference>
<sequence>AILPLFSSLKKFDYGPKFKTLQLIGTEIESSDYLDLIAPANRKQILLKKVFSDPQVLKFLEKVDVLLLDNLADGAALLEERQELANILNSAYYHYVTKVCPYLSLPETTDAFWKKLSKNFKSNLKRGRNKLKRAGFTVEVVKSIDLVDAAIENLFKLHDQRFQAKQAHSKFDFKRRGKFHQLVARNFLKKNWLQLYQIFDGQKTIGSLYCFKFNGSMMYVQGGFDPEYSQYGLGNQIILKAIEDAIELKFKKFDFMRGSEPYKFKWTSVKLFLHRVILPNSFRAKLFFALHDSIFKVKRFIKRFVKR</sequence>
<evidence type="ECO:0000313" key="2">
    <source>
        <dbReference type="EMBL" id="HHE55081.1"/>
    </source>
</evidence>
<feature type="domain" description="BioF2-like acetyltransferase" evidence="1">
    <location>
        <begin position="119"/>
        <end position="263"/>
    </location>
</feature>
<dbReference type="InterPro" id="IPR038740">
    <property type="entry name" value="BioF2-like_GNAT_dom"/>
</dbReference>
<dbReference type="InterPro" id="IPR016181">
    <property type="entry name" value="Acyl_CoA_acyltransferase"/>
</dbReference>
<accession>A0A7V5H3B1</accession>
<organism evidence="2">
    <name type="scientific">Caldithrix abyssi</name>
    <dbReference type="NCBI Taxonomy" id="187145"/>
    <lineage>
        <taxon>Bacteria</taxon>
        <taxon>Pseudomonadati</taxon>
        <taxon>Calditrichota</taxon>
        <taxon>Calditrichia</taxon>
        <taxon>Calditrichales</taxon>
        <taxon>Calditrichaceae</taxon>
        <taxon>Caldithrix</taxon>
    </lineage>
</organism>